<dbReference type="SFLD" id="SFLDG01129">
    <property type="entry name" value="C1.5:_HAD__Beta-PGM__Phosphata"/>
    <property type="match status" value="1"/>
</dbReference>
<dbReference type="InterPro" id="IPR036412">
    <property type="entry name" value="HAD-like_sf"/>
</dbReference>
<dbReference type="GO" id="GO:0016791">
    <property type="term" value="F:phosphatase activity"/>
    <property type="evidence" value="ECO:0007669"/>
    <property type="project" value="UniProtKB-ARBA"/>
</dbReference>
<dbReference type="InterPro" id="IPR023198">
    <property type="entry name" value="PGP-like_dom2"/>
</dbReference>
<dbReference type="InterPro" id="IPR041492">
    <property type="entry name" value="HAD_2"/>
</dbReference>
<organism evidence="2 3">
    <name type="scientific">Dactylonectria estremocensis</name>
    <dbReference type="NCBI Taxonomy" id="1079267"/>
    <lineage>
        <taxon>Eukaryota</taxon>
        <taxon>Fungi</taxon>
        <taxon>Dikarya</taxon>
        <taxon>Ascomycota</taxon>
        <taxon>Pezizomycotina</taxon>
        <taxon>Sordariomycetes</taxon>
        <taxon>Hypocreomycetidae</taxon>
        <taxon>Hypocreales</taxon>
        <taxon>Nectriaceae</taxon>
        <taxon>Dactylonectria</taxon>
    </lineage>
</organism>
<dbReference type="InterPro" id="IPR023214">
    <property type="entry name" value="HAD_sf"/>
</dbReference>
<dbReference type="Gene3D" id="1.10.150.240">
    <property type="entry name" value="Putative phosphatase, domain 2"/>
    <property type="match status" value="1"/>
</dbReference>
<dbReference type="NCBIfam" id="TIGR01549">
    <property type="entry name" value="HAD-SF-IA-v1"/>
    <property type="match status" value="1"/>
</dbReference>
<dbReference type="PANTHER" id="PTHR43316">
    <property type="entry name" value="HYDROLASE, HALOACID DELAHOGENASE-RELATED"/>
    <property type="match status" value="1"/>
</dbReference>
<evidence type="ECO:0000256" key="1">
    <source>
        <dbReference type="ARBA" id="ARBA00022801"/>
    </source>
</evidence>
<reference evidence="2" key="1">
    <citation type="journal article" date="2021" name="Nat. Commun.">
        <title>Genetic determinants of endophytism in the Arabidopsis root mycobiome.</title>
        <authorList>
            <person name="Mesny F."/>
            <person name="Miyauchi S."/>
            <person name="Thiergart T."/>
            <person name="Pickel B."/>
            <person name="Atanasova L."/>
            <person name="Karlsson M."/>
            <person name="Huettel B."/>
            <person name="Barry K.W."/>
            <person name="Haridas S."/>
            <person name="Chen C."/>
            <person name="Bauer D."/>
            <person name="Andreopoulos W."/>
            <person name="Pangilinan J."/>
            <person name="LaButti K."/>
            <person name="Riley R."/>
            <person name="Lipzen A."/>
            <person name="Clum A."/>
            <person name="Drula E."/>
            <person name="Henrissat B."/>
            <person name="Kohler A."/>
            <person name="Grigoriev I.V."/>
            <person name="Martin F.M."/>
            <person name="Hacquard S."/>
        </authorList>
    </citation>
    <scope>NUCLEOTIDE SEQUENCE</scope>
    <source>
        <strain evidence="2">MPI-CAGE-AT-0021</strain>
    </source>
</reference>
<keyword evidence="3" id="KW-1185">Reference proteome</keyword>
<dbReference type="InterPro" id="IPR051540">
    <property type="entry name" value="S-2-haloacid_dehalogenase"/>
</dbReference>
<dbReference type="NCBIfam" id="TIGR01509">
    <property type="entry name" value="HAD-SF-IA-v3"/>
    <property type="match status" value="1"/>
</dbReference>
<dbReference type="PANTHER" id="PTHR43316:SF3">
    <property type="entry name" value="HALOACID DEHALOGENASE, TYPE II (AFU_ORTHOLOGUE AFUA_2G07750)-RELATED"/>
    <property type="match status" value="1"/>
</dbReference>
<dbReference type="OrthoDB" id="20198at2759"/>
<keyword evidence="1" id="KW-0378">Hydrolase</keyword>
<dbReference type="NCBIfam" id="TIGR01493">
    <property type="entry name" value="HAD-SF-IA-v2"/>
    <property type="match status" value="1"/>
</dbReference>
<name>A0A9P9IBU6_9HYPO</name>
<dbReference type="AlphaFoldDB" id="A0A9P9IBU6"/>
<dbReference type="InterPro" id="IPR006439">
    <property type="entry name" value="HAD-SF_hydro_IA"/>
</dbReference>
<evidence type="ECO:0000313" key="3">
    <source>
        <dbReference type="Proteomes" id="UP000717696"/>
    </source>
</evidence>
<dbReference type="PRINTS" id="PR00413">
    <property type="entry name" value="HADHALOGNASE"/>
</dbReference>
<dbReference type="SFLD" id="SFLDS00003">
    <property type="entry name" value="Haloacid_Dehalogenase"/>
    <property type="match status" value="1"/>
</dbReference>
<protein>
    <submittedName>
        <fullName evidence="2">2-deoxyglucose-6-phosphate phosphatase</fullName>
    </submittedName>
</protein>
<dbReference type="Proteomes" id="UP000717696">
    <property type="component" value="Unassembled WGS sequence"/>
</dbReference>
<comment type="caution">
    <text evidence="2">The sequence shown here is derived from an EMBL/GenBank/DDBJ whole genome shotgun (WGS) entry which is preliminary data.</text>
</comment>
<dbReference type="EMBL" id="JAGMUU010000044">
    <property type="protein sequence ID" value="KAH7114004.1"/>
    <property type="molecule type" value="Genomic_DNA"/>
</dbReference>
<proteinExistence type="predicted"/>
<evidence type="ECO:0000313" key="2">
    <source>
        <dbReference type="EMBL" id="KAH7114004.1"/>
    </source>
</evidence>
<dbReference type="Pfam" id="PF13419">
    <property type="entry name" value="HAD_2"/>
    <property type="match status" value="1"/>
</dbReference>
<dbReference type="SUPFAM" id="SSF56784">
    <property type="entry name" value="HAD-like"/>
    <property type="match status" value="1"/>
</dbReference>
<gene>
    <name evidence="2" type="ORF">B0J13DRAFT_574057</name>
</gene>
<dbReference type="Gene3D" id="3.40.50.1000">
    <property type="entry name" value="HAD superfamily/HAD-like"/>
    <property type="match status" value="1"/>
</dbReference>
<sequence>MSETNRVDEPGWRPKAVVFDLLTALLDSWTLWDASTPSATSLDGRLWRERYLELTFGAGAYIPYEQLVKKAASDVGLPVSAPEALLRDWERLEPWPEASNVLQQLKLHGHKLGVVTNCSKSLGQIAAHRAGQDVFDTVITAEESGFYKPVRKAYEAVLIAMGVEAQDVLFVAGSAGDVEGATEAGMRVVWHNRVGLAKKGDAVPLREARTLNDALREFL</sequence>
<accession>A0A9P9IBU6</accession>